<accession>A0AA96EPU7</accession>
<name>A0AA96EPU7_9VIRU</name>
<evidence type="ECO:0000313" key="2">
    <source>
        <dbReference type="EMBL" id="WNL50118.1"/>
    </source>
</evidence>
<dbReference type="EMBL" id="OR343189">
    <property type="protein sequence ID" value="WNL50118.1"/>
    <property type="molecule type" value="Genomic_DNA"/>
</dbReference>
<reference evidence="2" key="1">
    <citation type="submission" date="2023-07" db="EMBL/GenBank/DDBJ databases">
        <authorList>
            <person name="Xia Y."/>
        </authorList>
    </citation>
    <scope>NUCLEOTIDE SEQUENCE</scope>
    <source>
        <strain evidence="2">E</strain>
    </source>
</reference>
<feature type="region of interest" description="Disordered" evidence="1">
    <location>
        <begin position="1"/>
        <end position="29"/>
    </location>
</feature>
<sequence>MEKEKKPKTGAERQRKYREKNKEEVAERNREWYRANREEVNRRRKERRTEELAEVSHALEISQCVQEFFPDVSPDELRGILQKLSEK</sequence>
<proteinExistence type="predicted"/>
<evidence type="ECO:0000256" key="1">
    <source>
        <dbReference type="SAM" id="MobiDB-lite"/>
    </source>
</evidence>
<protein>
    <submittedName>
        <fullName evidence="2">Uncharacterized protein</fullName>
    </submittedName>
</protein>
<gene>
    <name evidence="2" type="ORF">MarDSR_079</name>
</gene>
<organism evidence="2">
    <name type="scientific">Marseillevirus sp</name>
    <dbReference type="NCBI Taxonomy" id="2809551"/>
    <lineage>
        <taxon>Viruses</taxon>
        <taxon>Varidnaviria</taxon>
        <taxon>Bamfordvirae</taxon>
        <taxon>Nucleocytoviricota</taxon>
        <taxon>Megaviricetes</taxon>
        <taxon>Pimascovirales</taxon>
        <taxon>Pimascovirales incertae sedis</taxon>
        <taxon>Marseilleviridae</taxon>
        <taxon>Marseillevirus</taxon>
    </lineage>
</organism>